<protein>
    <submittedName>
        <fullName evidence="3">DgyrCDS4217</fullName>
    </submittedName>
</protein>
<dbReference type="PROSITE" id="PS50003">
    <property type="entry name" value="PH_DOMAIN"/>
    <property type="match status" value="3"/>
</dbReference>
<dbReference type="CDD" id="cd00821">
    <property type="entry name" value="PH"/>
    <property type="match status" value="2"/>
</dbReference>
<dbReference type="InterPro" id="IPR011993">
    <property type="entry name" value="PH-like_dom_sf"/>
</dbReference>
<dbReference type="SUPFAM" id="SSF50729">
    <property type="entry name" value="PH domain-like"/>
    <property type="match status" value="3"/>
</dbReference>
<dbReference type="Proteomes" id="UP000549394">
    <property type="component" value="Unassembled WGS sequence"/>
</dbReference>
<feature type="region of interest" description="Disordered" evidence="1">
    <location>
        <begin position="727"/>
        <end position="763"/>
    </location>
</feature>
<gene>
    <name evidence="3" type="ORF">DGYR_LOCUS3982</name>
</gene>
<dbReference type="Gene3D" id="2.30.29.30">
    <property type="entry name" value="Pleckstrin-homology domain (PH domain)/Phosphotyrosine-binding domain (PTB)"/>
    <property type="match status" value="3"/>
</dbReference>
<dbReference type="SMART" id="SM00233">
    <property type="entry name" value="PH"/>
    <property type="match status" value="3"/>
</dbReference>
<name>A0A7I8VII0_9ANNE</name>
<accession>A0A7I8VII0</accession>
<feature type="domain" description="PH" evidence="2">
    <location>
        <begin position="463"/>
        <end position="563"/>
    </location>
</feature>
<evidence type="ECO:0000313" key="4">
    <source>
        <dbReference type="Proteomes" id="UP000549394"/>
    </source>
</evidence>
<proteinExistence type="predicted"/>
<feature type="compositionally biased region" description="Polar residues" evidence="1">
    <location>
        <begin position="754"/>
        <end position="763"/>
    </location>
</feature>
<organism evidence="3 4">
    <name type="scientific">Dimorphilus gyrociliatus</name>
    <dbReference type="NCBI Taxonomy" id="2664684"/>
    <lineage>
        <taxon>Eukaryota</taxon>
        <taxon>Metazoa</taxon>
        <taxon>Spiralia</taxon>
        <taxon>Lophotrochozoa</taxon>
        <taxon>Annelida</taxon>
        <taxon>Polychaeta</taxon>
        <taxon>Polychaeta incertae sedis</taxon>
        <taxon>Dinophilidae</taxon>
        <taxon>Dimorphilus</taxon>
    </lineage>
</organism>
<dbReference type="EMBL" id="CAJFCJ010000006">
    <property type="protein sequence ID" value="CAD5115224.1"/>
    <property type="molecule type" value="Genomic_DNA"/>
</dbReference>
<evidence type="ECO:0000313" key="3">
    <source>
        <dbReference type="EMBL" id="CAD5115224.1"/>
    </source>
</evidence>
<feature type="domain" description="PH" evidence="2">
    <location>
        <begin position="228"/>
        <end position="324"/>
    </location>
</feature>
<dbReference type="InterPro" id="IPR001849">
    <property type="entry name" value="PH_domain"/>
</dbReference>
<dbReference type="Pfam" id="PF00169">
    <property type="entry name" value="PH"/>
    <property type="match status" value="2"/>
</dbReference>
<feature type="region of interest" description="Disordered" evidence="1">
    <location>
        <begin position="580"/>
        <end position="603"/>
    </location>
</feature>
<keyword evidence="4" id="KW-1185">Reference proteome</keyword>
<evidence type="ECO:0000259" key="2">
    <source>
        <dbReference type="PROSITE" id="PS50003"/>
    </source>
</evidence>
<evidence type="ECO:0000256" key="1">
    <source>
        <dbReference type="SAM" id="MobiDB-lite"/>
    </source>
</evidence>
<sequence length="798" mass="91589">MDNPTNDFILLPNNIKILQSRRSTFENSALLQLSNVLSSNSSNLERELCTVISQSDIIYVDFCGWLRESSKNETKWCVLADAFLFIFSSRDDEIAYRVIILSGKRIHCSGSTNSISIRSSKDSHAQVEVFTARSAIERNTWLQFLEVSVQLPLDAFLSSKKLRNGSKHSKRPSIPNSIAASESFDSVLDIKPQSKLVRTASNLKRKLFRSKSKSRKCASLKLSDFRDKKTFNGFLELYENSKWQVYWFVLSDCRLYAFTSRDESAESKFFLILHSGVKVSKMDNYKNRTSILEVLDENSRREILSASSEHDSLSWLYELQNCCKSPRTDEDAISTSTEFNSNVDEDEPPPVLQILNFYEKSHMWKNSQDKWRKDYKMDTGKSPGVSLNNEYVDIFDYSSCSSLPDILLTPVPSDDKNLSNDQARISLSRRRSMSENDLQMYEEDDLPITNSSRDNLSATDFSYALIKGFVDLKRKDDESWTTYWAILRQPSILYFYSRKVSPIPHLRVDISSYRIDVLFDQGQRCIIALKDFENYDNSDLLYLSFESQDDRERWYEHMRAVCAVRSPSYVQNNSCVYTPGRNSLPELDRPRDSPPSKLTPINSDSLLDRRTRSAVALPYNHIVSAPPTVHRDTSQEVRDLTKLQQNKFAIELKIEGIQRRLNTKKTHKYFLPGIRFGRSPKRSPSVGKSLLRRELENLKREHRLLNLQEKLANCSLAATSLTDLSRPRVSSFNCSPATSGESTQSTYSHDKPRNSWSPGSNSNGKVADLLKSYLKEEMQKYKLAKNETGWEGLRAANL</sequence>
<feature type="compositionally biased region" description="Polar residues" evidence="1">
    <location>
        <begin position="727"/>
        <end position="747"/>
    </location>
</feature>
<feature type="domain" description="PH" evidence="2">
    <location>
        <begin position="59"/>
        <end position="150"/>
    </location>
</feature>
<comment type="caution">
    <text evidence="3">The sequence shown here is derived from an EMBL/GenBank/DDBJ whole genome shotgun (WGS) entry which is preliminary data.</text>
</comment>
<dbReference type="AlphaFoldDB" id="A0A7I8VII0"/>
<reference evidence="3 4" key="1">
    <citation type="submission" date="2020-08" db="EMBL/GenBank/DDBJ databases">
        <authorList>
            <person name="Hejnol A."/>
        </authorList>
    </citation>
    <scope>NUCLEOTIDE SEQUENCE [LARGE SCALE GENOMIC DNA]</scope>
</reference>